<feature type="transmembrane region" description="Helical" evidence="1">
    <location>
        <begin position="60"/>
        <end position="83"/>
    </location>
</feature>
<feature type="transmembrane region" description="Helical" evidence="1">
    <location>
        <begin position="188"/>
        <end position="209"/>
    </location>
</feature>
<sequence length="232" mass="26840">MKNSAAELQEFRANFEVVSHDHELKSKGAICLLFGSWLFELALFWIWIKYSGTPTDECMSPIQIAIFMGLYLLPVILFVWYLIRLSRNPWLKCPLCFKPLDVQRKKHLLTTGMCPHCRQIIMAGTLSSAEAIHEYYAEQELKIKRLEIVNMKSGARISFWSAFLILPLSIPMYYWMKSLEEVLGQETSFRGVSGILIMSVGLILLSVFLKRTGNRLEQKLNELFKQEETAHE</sequence>
<feature type="transmembrane region" description="Helical" evidence="1">
    <location>
        <begin position="29"/>
        <end position="48"/>
    </location>
</feature>
<keyword evidence="1" id="KW-1133">Transmembrane helix</keyword>
<evidence type="ECO:0000256" key="1">
    <source>
        <dbReference type="SAM" id="Phobius"/>
    </source>
</evidence>
<evidence type="ECO:0000313" key="3">
    <source>
        <dbReference type="Proteomes" id="UP000322887"/>
    </source>
</evidence>
<dbReference type="Proteomes" id="UP000322887">
    <property type="component" value="Chromosome"/>
</dbReference>
<evidence type="ECO:0000313" key="2">
    <source>
        <dbReference type="EMBL" id="QEG18745.1"/>
    </source>
</evidence>
<keyword evidence="1" id="KW-0812">Transmembrane</keyword>
<accession>A0ABX5YSR1</accession>
<dbReference type="GeneID" id="98649097"/>
<name>A0ABX5YSR1_9PLAN</name>
<reference evidence="2 3" key="1">
    <citation type="submission" date="2019-08" db="EMBL/GenBank/DDBJ databases">
        <title>Deep-cultivation of Planctomycetes and their phenomic and genomic characterization uncovers novel biology.</title>
        <authorList>
            <person name="Wiegand S."/>
            <person name="Jogler M."/>
            <person name="Boedeker C."/>
            <person name="Pinto D."/>
            <person name="Vollmers J."/>
            <person name="Rivas-Marin E."/>
            <person name="Kohn T."/>
            <person name="Peeters S.H."/>
            <person name="Heuer A."/>
            <person name="Rast P."/>
            <person name="Oberbeckmann S."/>
            <person name="Bunk B."/>
            <person name="Jeske O."/>
            <person name="Meyerdierks A."/>
            <person name="Storesund J.E."/>
            <person name="Kallscheuer N."/>
            <person name="Luecker S."/>
            <person name="Lage O.M."/>
            <person name="Pohl T."/>
            <person name="Merkel B.J."/>
            <person name="Hornburger P."/>
            <person name="Mueller R.-W."/>
            <person name="Bruemmer F."/>
            <person name="Labrenz M."/>
            <person name="Spormann A.M."/>
            <person name="Op den Camp H."/>
            <person name="Overmann J."/>
            <person name="Amann R."/>
            <person name="Jetten M.S.M."/>
            <person name="Mascher T."/>
            <person name="Medema M.H."/>
            <person name="Devos D.P."/>
            <person name="Kaster A.-K."/>
            <person name="Ovreas L."/>
            <person name="Rohde M."/>
            <person name="Galperin M.Y."/>
            <person name="Jogler C."/>
        </authorList>
    </citation>
    <scope>NUCLEOTIDE SEQUENCE [LARGE SCALE GENOMIC DNA]</scope>
    <source>
        <strain evidence="2 3">DSM 8797</strain>
    </source>
</reference>
<keyword evidence="3" id="KW-1185">Reference proteome</keyword>
<dbReference type="RefSeq" id="WP_002645650.1">
    <property type="nucleotide sequence ID" value="NZ_CP042910.1"/>
</dbReference>
<dbReference type="EMBL" id="CP042910">
    <property type="protein sequence ID" value="QEG18745.1"/>
    <property type="molecule type" value="Genomic_DNA"/>
</dbReference>
<gene>
    <name evidence="2" type="ORF">GmarT_46360</name>
</gene>
<feature type="transmembrane region" description="Helical" evidence="1">
    <location>
        <begin position="157"/>
        <end position="176"/>
    </location>
</feature>
<protein>
    <submittedName>
        <fullName evidence="2">Uncharacterized protein</fullName>
    </submittedName>
</protein>
<organism evidence="2 3">
    <name type="scientific">Gimesia maris</name>
    <dbReference type="NCBI Taxonomy" id="122"/>
    <lineage>
        <taxon>Bacteria</taxon>
        <taxon>Pseudomonadati</taxon>
        <taxon>Planctomycetota</taxon>
        <taxon>Planctomycetia</taxon>
        <taxon>Planctomycetales</taxon>
        <taxon>Planctomycetaceae</taxon>
        <taxon>Gimesia</taxon>
    </lineage>
</organism>
<proteinExistence type="predicted"/>
<keyword evidence="1" id="KW-0472">Membrane</keyword>